<dbReference type="GO" id="GO:0005886">
    <property type="term" value="C:plasma membrane"/>
    <property type="evidence" value="ECO:0007669"/>
    <property type="project" value="UniProtKB-SubCell"/>
</dbReference>
<comment type="caution">
    <text evidence="9">The sequence shown here is derived from an EMBL/GenBank/DDBJ whole genome shotgun (WGS) entry which is preliminary data.</text>
</comment>
<name>A0A4Q0VTF9_9BACI</name>
<organism evidence="9 10">
    <name type="scientific">Anaerobacillus alkaliphilus</name>
    <dbReference type="NCBI Taxonomy" id="1548597"/>
    <lineage>
        <taxon>Bacteria</taxon>
        <taxon>Bacillati</taxon>
        <taxon>Bacillota</taxon>
        <taxon>Bacilli</taxon>
        <taxon>Bacillales</taxon>
        <taxon>Bacillaceae</taxon>
        <taxon>Anaerobacillus</taxon>
    </lineage>
</organism>
<dbReference type="AlphaFoldDB" id="A0A4Q0VTF9"/>
<gene>
    <name evidence="9" type="ORF">DS745_10555</name>
</gene>
<dbReference type="Gene3D" id="1.10.3720.10">
    <property type="entry name" value="MetI-like"/>
    <property type="match status" value="1"/>
</dbReference>
<reference evidence="9 10" key="1">
    <citation type="journal article" date="2019" name="Int. J. Syst. Evol. Microbiol.">
        <title>Anaerobacillus alkaliphilus sp. nov., a novel alkaliphilic and moderately halophilic bacterium.</title>
        <authorList>
            <person name="Borsodi A.K."/>
            <person name="Aszalos J.M."/>
            <person name="Bihari P."/>
            <person name="Nagy I."/>
            <person name="Schumann P."/>
            <person name="Sproer C."/>
            <person name="Kovacs A.L."/>
            <person name="Boka K."/>
            <person name="Dobosy P."/>
            <person name="Ovari M."/>
            <person name="Szili-Kovacs T."/>
            <person name="Toth E."/>
        </authorList>
    </citation>
    <scope>NUCLEOTIDE SEQUENCE [LARGE SCALE GENOMIC DNA]</scope>
    <source>
        <strain evidence="9 10">B16-10</strain>
    </source>
</reference>
<dbReference type="PANTHER" id="PTHR30465">
    <property type="entry name" value="INNER MEMBRANE ABC TRANSPORTER"/>
    <property type="match status" value="1"/>
</dbReference>
<feature type="domain" description="ABC transmembrane type-1" evidence="8">
    <location>
        <begin position="84"/>
        <end position="292"/>
    </location>
</feature>
<keyword evidence="4 7" id="KW-0812">Transmembrane</keyword>
<feature type="transmembrane region" description="Helical" evidence="7">
    <location>
        <begin position="220"/>
        <end position="242"/>
    </location>
</feature>
<keyword evidence="2 7" id="KW-0813">Transport</keyword>
<evidence type="ECO:0000256" key="4">
    <source>
        <dbReference type="ARBA" id="ARBA00022692"/>
    </source>
</evidence>
<dbReference type="GO" id="GO:0055085">
    <property type="term" value="P:transmembrane transport"/>
    <property type="evidence" value="ECO:0007669"/>
    <property type="project" value="InterPro"/>
</dbReference>
<dbReference type="InterPro" id="IPR035906">
    <property type="entry name" value="MetI-like_sf"/>
</dbReference>
<evidence type="ECO:0000313" key="10">
    <source>
        <dbReference type="Proteomes" id="UP000290649"/>
    </source>
</evidence>
<dbReference type="Proteomes" id="UP000290649">
    <property type="component" value="Unassembled WGS sequence"/>
</dbReference>
<evidence type="ECO:0000256" key="7">
    <source>
        <dbReference type="RuleBase" id="RU363032"/>
    </source>
</evidence>
<evidence type="ECO:0000259" key="8">
    <source>
        <dbReference type="PROSITE" id="PS50928"/>
    </source>
</evidence>
<accession>A0A4Q0VTF9</accession>
<comment type="similarity">
    <text evidence="7">Belongs to the binding-protein-dependent transport system permease family.</text>
</comment>
<dbReference type="RefSeq" id="WP_129078210.1">
    <property type="nucleotide sequence ID" value="NZ_QOUX01000034.1"/>
</dbReference>
<dbReference type="SUPFAM" id="SSF161098">
    <property type="entry name" value="MetI-like"/>
    <property type="match status" value="1"/>
</dbReference>
<feature type="transmembrane region" description="Helical" evidence="7">
    <location>
        <begin position="90"/>
        <end position="108"/>
    </location>
</feature>
<proteinExistence type="inferred from homology"/>
<keyword evidence="10" id="KW-1185">Reference proteome</keyword>
<evidence type="ECO:0000256" key="2">
    <source>
        <dbReference type="ARBA" id="ARBA00022448"/>
    </source>
</evidence>
<keyword evidence="5 7" id="KW-1133">Transmembrane helix</keyword>
<keyword evidence="3" id="KW-1003">Cell membrane</keyword>
<evidence type="ECO:0000256" key="5">
    <source>
        <dbReference type="ARBA" id="ARBA00022989"/>
    </source>
</evidence>
<keyword evidence="6 7" id="KW-0472">Membrane</keyword>
<protein>
    <submittedName>
        <fullName evidence="9">ABC transporter permease subunit</fullName>
    </submittedName>
</protein>
<sequence>MLARKILKSFFMYMVVMMLIVLIVFFPRQLDVTLVEGVMQFDYSFSWINYYENLKQFFTYAFENKSLGVVQGWMTVEQTLGFFLPQSLKVIFAAFVISIFIGIYKGIFDYKQTNRRTSFLGNGTTFMIQAIPDFFLIILTILVVITFFPFIPIFSQGEWYSFIIPSIIVSIYPTLYIARITSTLISNEDGMQYIQVAKAKGLTNRMVLYRHMLRNCYGTILSHCSSVMLLIISNLLMVEYLLGYKGAAYRLFEALSHSTVIVVGQRHNFEGELIIGISFCFLVIVLLSRIISELASSYLDPRRKESI</sequence>
<dbReference type="PROSITE" id="PS50928">
    <property type="entry name" value="ABC_TM1"/>
    <property type="match status" value="1"/>
</dbReference>
<feature type="transmembrane region" description="Helical" evidence="7">
    <location>
        <begin position="159"/>
        <end position="178"/>
    </location>
</feature>
<evidence type="ECO:0000313" key="9">
    <source>
        <dbReference type="EMBL" id="RXJ01103.1"/>
    </source>
</evidence>
<evidence type="ECO:0000256" key="6">
    <source>
        <dbReference type="ARBA" id="ARBA00023136"/>
    </source>
</evidence>
<dbReference type="InterPro" id="IPR000515">
    <property type="entry name" value="MetI-like"/>
</dbReference>
<feature type="transmembrane region" description="Helical" evidence="7">
    <location>
        <begin position="7"/>
        <end position="26"/>
    </location>
</feature>
<dbReference type="EMBL" id="QOUX01000034">
    <property type="protein sequence ID" value="RXJ01103.1"/>
    <property type="molecule type" value="Genomic_DNA"/>
</dbReference>
<evidence type="ECO:0000256" key="1">
    <source>
        <dbReference type="ARBA" id="ARBA00004651"/>
    </source>
</evidence>
<feature type="transmembrane region" description="Helical" evidence="7">
    <location>
        <begin position="134"/>
        <end position="153"/>
    </location>
</feature>
<comment type="subcellular location">
    <subcellularLocation>
        <location evidence="1 7">Cell membrane</location>
        <topology evidence="1 7">Multi-pass membrane protein</topology>
    </subcellularLocation>
</comment>
<feature type="transmembrane region" description="Helical" evidence="7">
    <location>
        <begin position="273"/>
        <end position="292"/>
    </location>
</feature>
<dbReference type="OrthoDB" id="2551456at2"/>
<dbReference type="Pfam" id="PF00528">
    <property type="entry name" value="BPD_transp_1"/>
    <property type="match status" value="1"/>
</dbReference>
<dbReference type="PANTHER" id="PTHR30465:SF0">
    <property type="entry name" value="OLIGOPEPTIDE TRANSPORT SYSTEM PERMEASE PROTEIN APPB"/>
    <property type="match status" value="1"/>
</dbReference>
<dbReference type="CDD" id="cd06261">
    <property type="entry name" value="TM_PBP2"/>
    <property type="match status" value="1"/>
</dbReference>
<evidence type="ECO:0000256" key="3">
    <source>
        <dbReference type="ARBA" id="ARBA00022475"/>
    </source>
</evidence>